<organism evidence="2 3">
    <name type="scientific">Psilocybe cyanescens</name>
    <dbReference type="NCBI Taxonomy" id="93625"/>
    <lineage>
        <taxon>Eukaryota</taxon>
        <taxon>Fungi</taxon>
        <taxon>Dikarya</taxon>
        <taxon>Basidiomycota</taxon>
        <taxon>Agaricomycotina</taxon>
        <taxon>Agaricomycetes</taxon>
        <taxon>Agaricomycetidae</taxon>
        <taxon>Agaricales</taxon>
        <taxon>Agaricineae</taxon>
        <taxon>Strophariaceae</taxon>
        <taxon>Psilocybe</taxon>
    </lineage>
</organism>
<name>A0A409WNN6_PSICY</name>
<evidence type="ECO:0000256" key="1">
    <source>
        <dbReference type="SAM" id="MobiDB-lite"/>
    </source>
</evidence>
<dbReference type="AlphaFoldDB" id="A0A409WNN6"/>
<reference evidence="2 3" key="1">
    <citation type="journal article" date="2018" name="Evol. Lett.">
        <title>Horizontal gene cluster transfer increased hallucinogenic mushroom diversity.</title>
        <authorList>
            <person name="Reynolds H.T."/>
            <person name="Vijayakumar V."/>
            <person name="Gluck-Thaler E."/>
            <person name="Korotkin H.B."/>
            <person name="Matheny P.B."/>
            <person name="Slot J.C."/>
        </authorList>
    </citation>
    <scope>NUCLEOTIDE SEQUENCE [LARGE SCALE GENOMIC DNA]</scope>
    <source>
        <strain evidence="2 3">2631</strain>
    </source>
</reference>
<sequence>MADAADCCGICVLCCACFGPCCPKRKQNDDDEEFAASVERDGRLYEMDLFTNAQPAGHSQPIAVGGARGNDGSPQDPSRSYRTQAPDRITAHEARHAHLRDATYQEEIPQGNIIQNGRPDSGPPSQPSKPRINLNTPAVVAPVTE</sequence>
<feature type="compositionally biased region" description="Basic and acidic residues" evidence="1">
    <location>
        <begin position="89"/>
        <end position="103"/>
    </location>
</feature>
<dbReference type="Proteomes" id="UP000283269">
    <property type="component" value="Unassembled WGS sequence"/>
</dbReference>
<protein>
    <submittedName>
        <fullName evidence="2">Uncharacterized protein</fullName>
    </submittedName>
</protein>
<gene>
    <name evidence="2" type="ORF">CVT25_001479</name>
</gene>
<comment type="caution">
    <text evidence="2">The sequence shown here is derived from an EMBL/GenBank/DDBJ whole genome shotgun (WGS) entry which is preliminary data.</text>
</comment>
<evidence type="ECO:0000313" key="3">
    <source>
        <dbReference type="Proteomes" id="UP000283269"/>
    </source>
</evidence>
<dbReference type="InParanoid" id="A0A409WNN6"/>
<accession>A0A409WNN6</accession>
<feature type="region of interest" description="Disordered" evidence="1">
    <location>
        <begin position="50"/>
        <end position="145"/>
    </location>
</feature>
<proteinExistence type="predicted"/>
<evidence type="ECO:0000313" key="2">
    <source>
        <dbReference type="EMBL" id="PPQ80111.1"/>
    </source>
</evidence>
<keyword evidence="3" id="KW-1185">Reference proteome</keyword>
<dbReference type="EMBL" id="NHYD01003346">
    <property type="protein sequence ID" value="PPQ80111.1"/>
    <property type="molecule type" value="Genomic_DNA"/>
</dbReference>
<feature type="compositionally biased region" description="Polar residues" evidence="1">
    <location>
        <begin position="72"/>
        <end position="83"/>
    </location>
</feature>